<proteinExistence type="predicted"/>
<evidence type="ECO:0000313" key="2">
    <source>
        <dbReference type="EMBL" id="MBW4707354.1"/>
    </source>
</evidence>
<dbReference type="RefSeq" id="WP_219500153.1">
    <property type="nucleotide sequence ID" value="NZ_JAHXDN010000002.1"/>
</dbReference>
<dbReference type="InterPro" id="IPR001845">
    <property type="entry name" value="HTH_ArsR_DNA-bd_dom"/>
</dbReference>
<feature type="domain" description="HTH arsR-type" evidence="1">
    <location>
        <begin position="1"/>
        <end position="105"/>
    </location>
</feature>
<organism evidence="2 3">
    <name type="scientific">Roseobacter insulae</name>
    <dbReference type="NCBI Taxonomy" id="2859783"/>
    <lineage>
        <taxon>Bacteria</taxon>
        <taxon>Pseudomonadati</taxon>
        <taxon>Pseudomonadota</taxon>
        <taxon>Alphaproteobacteria</taxon>
        <taxon>Rhodobacterales</taxon>
        <taxon>Roseobacteraceae</taxon>
        <taxon>Roseobacter</taxon>
    </lineage>
</organism>
<dbReference type="Proteomes" id="UP001138661">
    <property type="component" value="Unassembled WGS sequence"/>
</dbReference>
<evidence type="ECO:0000313" key="3">
    <source>
        <dbReference type="Proteomes" id="UP001138661"/>
    </source>
</evidence>
<sequence>MTDLNAVFSALGDETRRAILMRLAEGELPLSRIAAPFDMSQTAVTRHVHVLEDAGLVTVEKRGRVRHCALTAAPMSDAVSWLESYRPFWVERLDTLALMIARETNND</sequence>
<accession>A0A9X1JZN0</accession>
<dbReference type="Pfam" id="PF12840">
    <property type="entry name" value="HTH_20"/>
    <property type="match status" value="1"/>
</dbReference>
<dbReference type="PANTHER" id="PTHR38600:SF2">
    <property type="entry name" value="SLL0088 PROTEIN"/>
    <property type="match status" value="1"/>
</dbReference>
<keyword evidence="3" id="KW-1185">Reference proteome</keyword>
<dbReference type="PANTHER" id="PTHR38600">
    <property type="entry name" value="TRANSCRIPTIONAL REGULATORY PROTEIN"/>
    <property type="match status" value="1"/>
</dbReference>
<dbReference type="NCBIfam" id="NF033788">
    <property type="entry name" value="HTH_metalloreg"/>
    <property type="match status" value="1"/>
</dbReference>
<evidence type="ECO:0000259" key="1">
    <source>
        <dbReference type="PROSITE" id="PS50987"/>
    </source>
</evidence>
<dbReference type="GO" id="GO:0003700">
    <property type="term" value="F:DNA-binding transcription factor activity"/>
    <property type="evidence" value="ECO:0007669"/>
    <property type="project" value="InterPro"/>
</dbReference>
<gene>
    <name evidence="2" type="ORF">KX928_06110</name>
</gene>
<dbReference type="EMBL" id="JAHXDN010000002">
    <property type="protein sequence ID" value="MBW4707354.1"/>
    <property type="molecule type" value="Genomic_DNA"/>
</dbReference>
<dbReference type="InterPro" id="IPR011991">
    <property type="entry name" value="ArsR-like_HTH"/>
</dbReference>
<comment type="caution">
    <text evidence="2">The sequence shown here is derived from an EMBL/GenBank/DDBJ whole genome shotgun (WGS) entry which is preliminary data.</text>
</comment>
<dbReference type="CDD" id="cd00090">
    <property type="entry name" value="HTH_ARSR"/>
    <property type="match status" value="1"/>
</dbReference>
<name>A0A9X1JZN0_9RHOB</name>
<dbReference type="PROSITE" id="PS50987">
    <property type="entry name" value="HTH_ARSR_2"/>
    <property type="match status" value="1"/>
</dbReference>
<protein>
    <submittedName>
        <fullName evidence="2">Metalloregulator ArsR/SmtB family transcription factor</fullName>
    </submittedName>
</protein>
<dbReference type="AlphaFoldDB" id="A0A9X1JZN0"/>
<dbReference type="SMART" id="SM00418">
    <property type="entry name" value="HTH_ARSR"/>
    <property type="match status" value="1"/>
</dbReference>
<reference evidence="2" key="1">
    <citation type="submission" date="2021-07" db="EMBL/GenBank/DDBJ databases">
        <title>Roseobacter insulae sp. nov., isolated from a tidal flat.</title>
        <authorList>
            <person name="Park S."/>
            <person name="Yoon J.-H."/>
        </authorList>
    </citation>
    <scope>NUCLEOTIDE SEQUENCE</scope>
    <source>
        <strain evidence="2">YSTF-M11</strain>
    </source>
</reference>